<dbReference type="InterPro" id="IPR005118">
    <property type="entry name" value="TRCF_C"/>
</dbReference>
<evidence type="ECO:0000256" key="6">
    <source>
        <dbReference type="ARBA" id="ARBA00022806"/>
    </source>
</evidence>
<dbReference type="GO" id="GO:0003684">
    <property type="term" value="F:damaged DNA binding"/>
    <property type="evidence" value="ECO:0007669"/>
    <property type="project" value="InterPro"/>
</dbReference>
<comment type="subcellular location">
    <subcellularLocation>
        <location evidence="1">Cytoplasm</location>
    </subcellularLocation>
</comment>
<dbReference type="InterPro" id="IPR037235">
    <property type="entry name" value="TRCF-like_C_D7"/>
</dbReference>
<keyword evidence="6" id="KW-0347">Helicase</keyword>
<keyword evidence="2" id="KW-0963">Cytoplasm</keyword>
<dbReference type="InterPro" id="IPR041471">
    <property type="entry name" value="UvrB_inter"/>
</dbReference>
<dbReference type="Pfam" id="PF03461">
    <property type="entry name" value="TRCF"/>
    <property type="match status" value="1"/>
</dbReference>
<dbReference type="SMART" id="SM00487">
    <property type="entry name" value="DEXDc"/>
    <property type="match status" value="1"/>
</dbReference>
<accession>A0A381PEE9</accession>
<dbReference type="Gene3D" id="2.40.10.170">
    <property type="match status" value="1"/>
</dbReference>
<dbReference type="InterPro" id="IPR047112">
    <property type="entry name" value="RecG/Mfd"/>
</dbReference>
<dbReference type="Gene3D" id="3.40.50.11180">
    <property type="match status" value="1"/>
</dbReference>
<reference evidence="12" key="1">
    <citation type="submission" date="2018-05" db="EMBL/GenBank/DDBJ databases">
        <authorList>
            <person name="Lanie J.A."/>
            <person name="Ng W.-L."/>
            <person name="Kazmierczak K.M."/>
            <person name="Andrzejewski T.M."/>
            <person name="Davidsen T.M."/>
            <person name="Wayne K.J."/>
            <person name="Tettelin H."/>
            <person name="Glass J.I."/>
            <person name="Rusch D."/>
            <person name="Podicherti R."/>
            <person name="Tsui H.-C.T."/>
            <person name="Winkler M.E."/>
        </authorList>
    </citation>
    <scope>NUCLEOTIDE SEQUENCE</scope>
</reference>
<dbReference type="Gene3D" id="3.30.2060.10">
    <property type="entry name" value="Penicillin-binding protein 1b domain"/>
    <property type="match status" value="1"/>
</dbReference>
<dbReference type="InterPro" id="IPR001650">
    <property type="entry name" value="Helicase_C-like"/>
</dbReference>
<dbReference type="Pfam" id="PF00270">
    <property type="entry name" value="DEAD"/>
    <property type="match status" value="1"/>
</dbReference>
<dbReference type="SUPFAM" id="SSF143517">
    <property type="entry name" value="TRCF domain-like"/>
    <property type="match status" value="1"/>
</dbReference>
<dbReference type="SMART" id="SM01058">
    <property type="entry name" value="CarD_TRCF"/>
    <property type="match status" value="1"/>
</dbReference>
<dbReference type="HAMAP" id="MF_00969">
    <property type="entry name" value="TRCF"/>
    <property type="match status" value="1"/>
</dbReference>
<dbReference type="SUPFAM" id="SSF52540">
    <property type="entry name" value="P-loop containing nucleoside triphosphate hydrolases"/>
    <property type="match status" value="4"/>
</dbReference>
<evidence type="ECO:0000313" key="12">
    <source>
        <dbReference type="EMBL" id="SUZ65362.1"/>
    </source>
</evidence>
<keyword evidence="3" id="KW-0547">Nucleotide-binding</keyword>
<keyword evidence="4" id="KW-0227">DNA damage</keyword>
<name>A0A381PEE9_9ZZZZ</name>
<proteinExistence type="inferred from homology"/>
<dbReference type="InterPro" id="IPR027417">
    <property type="entry name" value="P-loop_NTPase"/>
</dbReference>
<dbReference type="InterPro" id="IPR014001">
    <property type="entry name" value="Helicase_ATP-bd"/>
</dbReference>
<dbReference type="Pfam" id="PF17757">
    <property type="entry name" value="UvrB_inter"/>
    <property type="match status" value="1"/>
</dbReference>
<protein>
    <recommendedName>
        <fullName evidence="13">Helicase ATP-binding domain-containing protein</fullName>
    </recommendedName>
</protein>
<dbReference type="PANTHER" id="PTHR47964">
    <property type="entry name" value="ATP-DEPENDENT DNA HELICASE HOMOLOG RECG, CHLOROPLASTIC"/>
    <property type="match status" value="1"/>
</dbReference>
<dbReference type="NCBIfam" id="TIGR00580">
    <property type="entry name" value="mfd"/>
    <property type="match status" value="1"/>
</dbReference>
<gene>
    <name evidence="12" type="ORF">METZ01_LOCUS18216</name>
</gene>
<dbReference type="Pfam" id="PF00271">
    <property type="entry name" value="Helicase_C"/>
    <property type="match status" value="1"/>
</dbReference>
<dbReference type="GO" id="GO:0003678">
    <property type="term" value="F:DNA helicase activity"/>
    <property type="evidence" value="ECO:0007669"/>
    <property type="project" value="TreeGrafter"/>
</dbReference>
<evidence type="ECO:0000256" key="3">
    <source>
        <dbReference type="ARBA" id="ARBA00022741"/>
    </source>
</evidence>
<evidence type="ECO:0000259" key="10">
    <source>
        <dbReference type="PROSITE" id="PS51192"/>
    </source>
</evidence>
<dbReference type="PROSITE" id="PS51192">
    <property type="entry name" value="HELICASE_ATP_BIND_1"/>
    <property type="match status" value="1"/>
</dbReference>
<keyword evidence="9" id="KW-0234">DNA repair</keyword>
<evidence type="ECO:0000256" key="1">
    <source>
        <dbReference type="ARBA" id="ARBA00004496"/>
    </source>
</evidence>
<feature type="domain" description="Helicase C-terminal" evidence="11">
    <location>
        <begin position="800"/>
        <end position="950"/>
    </location>
</feature>
<dbReference type="GO" id="GO:0006281">
    <property type="term" value="P:DNA repair"/>
    <property type="evidence" value="ECO:0007669"/>
    <property type="project" value="UniProtKB-KW"/>
</dbReference>
<keyword evidence="8" id="KW-0238">DNA-binding</keyword>
<dbReference type="SMART" id="SM00490">
    <property type="entry name" value="HELICc"/>
    <property type="match status" value="1"/>
</dbReference>
<sequence>MTAILGALPALLDDEPALASVLGRRSAALAVAEPARAMVLAALVQRAGRLPLIVAVPTGLEAERLANDLRLYLGDRAVEFFPAWETLPFERVSPGVETMGRRLRVLHRLGDLGDPPAVVVASGRALVQRLGPRAGRTPPQRIGPGDMVDQGNLVADLVATGYRREYQVEHRGEMAVRGSIVDVWPSTTDAPFRIDLWGDEVDRLTEFGVADQRATVHRAEVEIYPCRELIPDQEVRERATALLAEQPWGREQWDRLADGELFDGMESWLPWLSGDERVLFDLVDNDALVVAVEPRRLRDRIADLRAEEAELATTLAATWGADGTAFPRLHTEWERLLVHTEAPVWTIDAVPDSPGVETVVASGWGRDALVNEAEGAPGRLRRLLADGHRVVVAADGRGSVDQLARRLRDAGVEVVPVAGDEVGKDPGASLVVAPVESGFVLPGSRLAVVTESELTGRRRTRRRTRPRRTAAVRVFEDLSPGDHVVHEQHGVARFGGLVTRTLGGVERDYLLLEYRGDDRLYLPTDQIDAIRPHTGGETPSLSRMGGADWQKTKARVRSEVAEIAQELVALYQARTTAVGHAFAEDTPWQRELEQSFSFQETPDQFRAVEDVKGDMERPVPMDRLVCGDVGFGKTEVAVRAVFKAVQDSRQAAVLVPTTLLAQQHGQTFRDRFAPYPIRVEVLSRFLTTTEARRVVVGLADGSVDVVIGTHRLLSDDVRFKKLGLLVIDEEQRFGVAHKEAIKKIRTGVDVLTLTATPIPRTLEMSLTGIRDLSLINTPPADRQPILTYVGDYDERPVAEAIRRELLREGQVFFVHNRVHDIDQVAGGVRELVPEARVAVAHGQMDEASLESVVMDFWDGGYDVLVCTTIIESGIDMPTVNTLVVDRADLLGLGQLHQLRGRVGRAGQRAYAYLFTPPDRALSEEAHERLRTIGETTELGSGFRIAMRDLEIRGAGNLLGTGQSGHIAAVGYDLYCQMVTEAVAELAGTTTPDVPEIRVELPVDAHLPDDYVSRSDLRLEAYRRLAAAGTSPDPADVDAVQAEWEDRYGPVPKPARALLAVARLRTACVARGITSVVATRGPGLGGPELLARCAPVVLPLSRQTRLARLHGDARYKEGPRQLLLPVGRDDPAGALTQLLEDLVPVAVEAAPTDQTDDPA</sequence>
<evidence type="ECO:0000256" key="2">
    <source>
        <dbReference type="ARBA" id="ARBA00022490"/>
    </source>
</evidence>
<dbReference type="CDD" id="cd17991">
    <property type="entry name" value="DEXHc_TRCF"/>
    <property type="match status" value="1"/>
</dbReference>
<keyword evidence="7" id="KW-0067">ATP-binding</keyword>
<dbReference type="Pfam" id="PF02559">
    <property type="entry name" value="CarD_TRCF_RID"/>
    <property type="match status" value="1"/>
</dbReference>
<dbReference type="GO" id="GO:0005737">
    <property type="term" value="C:cytoplasm"/>
    <property type="evidence" value="ECO:0007669"/>
    <property type="project" value="UniProtKB-SubCell"/>
</dbReference>
<dbReference type="InterPro" id="IPR004576">
    <property type="entry name" value="Mfd"/>
</dbReference>
<dbReference type="SMART" id="SM00982">
    <property type="entry name" value="TRCF"/>
    <property type="match status" value="1"/>
</dbReference>
<evidence type="ECO:0000256" key="5">
    <source>
        <dbReference type="ARBA" id="ARBA00022801"/>
    </source>
</evidence>
<dbReference type="InterPro" id="IPR011545">
    <property type="entry name" value="DEAD/DEAH_box_helicase_dom"/>
</dbReference>
<dbReference type="AlphaFoldDB" id="A0A381PEE9"/>
<dbReference type="Gene3D" id="3.90.1150.50">
    <property type="entry name" value="Transcription-repair-coupling factor, D7 domain"/>
    <property type="match status" value="1"/>
</dbReference>
<dbReference type="PANTHER" id="PTHR47964:SF1">
    <property type="entry name" value="ATP-DEPENDENT DNA HELICASE HOMOLOG RECG, CHLOROPLASTIC"/>
    <property type="match status" value="1"/>
</dbReference>
<dbReference type="Gene3D" id="3.40.50.300">
    <property type="entry name" value="P-loop containing nucleotide triphosphate hydrolases"/>
    <property type="match status" value="2"/>
</dbReference>
<dbReference type="InterPro" id="IPR003711">
    <property type="entry name" value="CarD-like/TRCF_RID"/>
</dbReference>
<dbReference type="SUPFAM" id="SSF141259">
    <property type="entry name" value="CarD-like"/>
    <property type="match status" value="1"/>
</dbReference>
<dbReference type="GO" id="GO:0016787">
    <property type="term" value="F:hydrolase activity"/>
    <property type="evidence" value="ECO:0007669"/>
    <property type="project" value="UniProtKB-KW"/>
</dbReference>
<dbReference type="FunFam" id="3.40.50.300:FF:000546">
    <property type="entry name" value="Transcription-repair-coupling factor"/>
    <property type="match status" value="1"/>
</dbReference>
<evidence type="ECO:0000256" key="7">
    <source>
        <dbReference type="ARBA" id="ARBA00022840"/>
    </source>
</evidence>
<feature type="domain" description="Helicase ATP-binding" evidence="10">
    <location>
        <begin position="614"/>
        <end position="775"/>
    </location>
</feature>
<dbReference type="Pfam" id="PF21132">
    <property type="entry name" value="MFD_D3"/>
    <property type="match status" value="1"/>
</dbReference>
<keyword evidence="5" id="KW-0378">Hydrolase</keyword>
<dbReference type="PROSITE" id="PS51194">
    <property type="entry name" value="HELICASE_CTER"/>
    <property type="match status" value="1"/>
</dbReference>
<organism evidence="12">
    <name type="scientific">marine metagenome</name>
    <dbReference type="NCBI Taxonomy" id="408172"/>
    <lineage>
        <taxon>unclassified sequences</taxon>
        <taxon>metagenomes</taxon>
        <taxon>ecological metagenomes</taxon>
    </lineage>
</organism>
<dbReference type="InterPro" id="IPR048635">
    <property type="entry name" value="MFD_D3"/>
</dbReference>
<evidence type="ECO:0000259" key="11">
    <source>
        <dbReference type="PROSITE" id="PS51194"/>
    </source>
</evidence>
<dbReference type="Gene3D" id="3.40.50.11140">
    <property type="match status" value="1"/>
</dbReference>
<evidence type="ECO:0000256" key="4">
    <source>
        <dbReference type="ARBA" id="ARBA00022763"/>
    </source>
</evidence>
<evidence type="ECO:0000256" key="8">
    <source>
        <dbReference type="ARBA" id="ARBA00023125"/>
    </source>
</evidence>
<dbReference type="InterPro" id="IPR036101">
    <property type="entry name" value="CarD-like/TRCF_RID_sf"/>
</dbReference>
<evidence type="ECO:0000256" key="9">
    <source>
        <dbReference type="ARBA" id="ARBA00023204"/>
    </source>
</evidence>
<evidence type="ECO:0008006" key="13">
    <source>
        <dbReference type="Google" id="ProtNLM"/>
    </source>
</evidence>
<dbReference type="GO" id="GO:0005524">
    <property type="term" value="F:ATP binding"/>
    <property type="evidence" value="ECO:0007669"/>
    <property type="project" value="UniProtKB-KW"/>
</dbReference>
<dbReference type="EMBL" id="UINC01000958">
    <property type="protein sequence ID" value="SUZ65362.1"/>
    <property type="molecule type" value="Genomic_DNA"/>
</dbReference>